<dbReference type="OrthoDB" id="289613at2"/>
<gene>
    <name evidence="1" type="ordered locus">Sinac_3516</name>
</gene>
<proteinExistence type="predicted"/>
<dbReference type="RefSeq" id="WP_015246916.1">
    <property type="nucleotide sequence ID" value="NC_019892.1"/>
</dbReference>
<name>L0DET0_SINAD</name>
<protein>
    <recommendedName>
        <fullName evidence="3">GAF domain-containing protein</fullName>
    </recommendedName>
</protein>
<reference evidence="1 2" key="1">
    <citation type="submission" date="2012-02" db="EMBL/GenBank/DDBJ databases">
        <title>Complete sequence of chromosome of Singulisphaera acidiphila DSM 18658.</title>
        <authorList>
            <consortium name="US DOE Joint Genome Institute (JGI-PGF)"/>
            <person name="Lucas S."/>
            <person name="Copeland A."/>
            <person name="Lapidus A."/>
            <person name="Glavina del Rio T."/>
            <person name="Dalin E."/>
            <person name="Tice H."/>
            <person name="Bruce D."/>
            <person name="Goodwin L."/>
            <person name="Pitluck S."/>
            <person name="Peters L."/>
            <person name="Ovchinnikova G."/>
            <person name="Chertkov O."/>
            <person name="Kyrpides N."/>
            <person name="Mavromatis K."/>
            <person name="Ivanova N."/>
            <person name="Brettin T."/>
            <person name="Detter J.C."/>
            <person name="Han C."/>
            <person name="Larimer F."/>
            <person name="Land M."/>
            <person name="Hauser L."/>
            <person name="Markowitz V."/>
            <person name="Cheng J.-F."/>
            <person name="Hugenholtz P."/>
            <person name="Woyke T."/>
            <person name="Wu D."/>
            <person name="Tindall B."/>
            <person name="Pomrenke H."/>
            <person name="Brambilla E."/>
            <person name="Klenk H.-P."/>
            <person name="Eisen J.A."/>
        </authorList>
    </citation>
    <scope>NUCLEOTIDE SEQUENCE [LARGE SCALE GENOMIC DNA]</scope>
    <source>
        <strain evidence="2">ATCC BAA-1392 / DSM 18658 / VKM B-2454 / MOB10</strain>
    </source>
</reference>
<dbReference type="AlphaFoldDB" id="L0DET0"/>
<sequence>MTMTHLPSDEVRQNVATLRLDLEGRAAGYWWLAGDWLEQVAFTASPALPEDVAQRFAEATRSVPTSKTDLGIVRAALTHAPAISRVDKLPADAGSGYWLRAFGATRSVAVPLHDLKGKVRAVVAIAIADTDLEDDAVAERILTAVRKWAPWPPLSSDRI</sequence>
<organism evidence="1 2">
    <name type="scientific">Singulisphaera acidiphila (strain ATCC BAA-1392 / DSM 18658 / VKM B-2454 / MOB10)</name>
    <dbReference type="NCBI Taxonomy" id="886293"/>
    <lineage>
        <taxon>Bacteria</taxon>
        <taxon>Pseudomonadati</taxon>
        <taxon>Planctomycetota</taxon>
        <taxon>Planctomycetia</taxon>
        <taxon>Isosphaerales</taxon>
        <taxon>Isosphaeraceae</taxon>
        <taxon>Singulisphaera</taxon>
    </lineage>
</organism>
<dbReference type="HOGENOM" id="CLU_1659560_0_0_0"/>
<dbReference type="KEGG" id="saci:Sinac_3516"/>
<keyword evidence="2" id="KW-1185">Reference proteome</keyword>
<evidence type="ECO:0008006" key="3">
    <source>
        <dbReference type="Google" id="ProtNLM"/>
    </source>
</evidence>
<dbReference type="eggNOG" id="COG2203">
    <property type="taxonomic scope" value="Bacteria"/>
</dbReference>
<dbReference type="Proteomes" id="UP000010798">
    <property type="component" value="Chromosome"/>
</dbReference>
<evidence type="ECO:0000313" key="2">
    <source>
        <dbReference type="Proteomes" id="UP000010798"/>
    </source>
</evidence>
<dbReference type="EMBL" id="CP003364">
    <property type="protein sequence ID" value="AGA27772.1"/>
    <property type="molecule type" value="Genomic_DNA"/>
</dbReference>
<evidence type="ECO:0000313" key="1">
    <source>
        <dbReference type="EMBL" id="AGA27772.1"/>
    </source>
</evidence>
<accession>L0DET0</accession>
<dbReference type="STRING" id="886293.Sinac_3516"/>